<dbReference type="OrthoDB" id="9794694at2"/>
<proteinExistence type="inferred from homology"/>
<evidence type="ECO:0000256" key="1">
    <source>
        <dbReference type="ARBA" id="ARBA00009437"/>
    </source>
</evidence>
<dbReference type="Pfam" id="PF00126">
    <property type="entry name" value="HTH_1"/>
    <property type="match status" value="1"/>
</dbReference>
<dbReference type="RefSeq" id="WP_007002522.1">
    <property type="nucleotide sequence ID" value="NZ_GG770777.1"/>
</dbReference>
<dbReference type="Pfam" id="PF03466">
    <property type="entry name" value="LysR_substrate"/>
    <property type="match status" value="1"/>
</dbReference>
<dbReference type="AlphaFoldDB" id="D5RQY0"/>
<dbReference type="SUPFAM" id="SSF46785">
    <property type="entry name" value="Winged helix' DNA-binding domain"/>
    <property type="match status" value="1"/>
</dbReference>
<feature type="domain" description="HTH lysR-type" evidence="5">
    <location>
        <begin position="6"/>
        <end position="63"/>
    </location>
</feature>
<dbReference type="HOGENOM" id="CLU_039613_37_2_5"/>
<dbReference type="GO" id="GO:0006351">
    <property type="term" value="P:DNA-templated transcription"/>
    <property type="evidence" value="ECO:0007669"/>
    <property type="project" value="TreeGrafter"/>
</dbReference>
<keyword evidence="7" id="KW-1185">Reference proteome</keyword>
<evidence type="ECO:0000313" key="7">
    <source>
        <dbReference type="Proteomes" id="UP000005324"/>
    </source>
</evidence>
<dbReference type="Gene3D" id="1.10.10.10">
    <property type="entry name" value="Winged helix-like DNA-binding domain superfamily/Winged helix DNA-binding domain"/>
    <property type="match status" value="1"/>
</dbReference>
<dbReference type="GO" id="GO:0043565">
    <property type="term" value="F:sequence-specific DNA binding"/>
    <property type="evidence" value="ECO:0007669"/>
    <property type="project" value="TreeGrafter"/>
</dbReference>
<dbReference type="InterPro" id="IPR036388">
    <property type="entry name" value="WH-like_DNA-bd_sf"/>
</dbReference>
<dbReference type="InterPro" id="IPR005119">
    <property type="entry name" value="LysR_subst-bd"/>
</dbReference>
<sequence length="299" mass="31938">MSRAPLPFQSLWAFRIVAETGSLTAAAAALGVTQPAVSKRLRDLELSLGCPLVRRGVNAIGLTKAGLRFAEELQAGFAQIQAAVDQLQARPAPLRIRAYTTWALRWLIPRLPRFHAAHPGIDVEVSTSTAIVDLAREGVDAAIRTVPAGTAPPLGGRRLQSVVISPFAAPSLLRGGAEPWPAAARLLGSKVRAGDWDLWLRQSGLAAAQPPLLFESTTLAIQAAMEGLGIVICSPSFVREEVESGRLLALSETAIDTGDRYWLFLPRGRVGEALGTFAEWLVEEAESGPDRPGRPPPRG</sequence>
<keyword evidence="3" id="KW-0238">DNA-binding</keyword>
<dbReference type="InterPro" id="IPR000847">
    <property type="entry name" value="LysR_HTH_N"/>
</dbReference>
<organism evidence="6 7">
    <name type="scientific">Pseudoroseomonas cervicalis ATCC 49957</name>
    <dbReference type="NCBI Taxonomy" id="525371"/>
    <lineage>
        <taxon>Bacteria</taxon>
        <taxon>Pseudomonadati</taxon>
        <taxon>Pseudomonadota</taxon>
        <taxon>Alphaproteobacteria</taxon>
        <taxon>Acetobacterales</taxon>
        <taxon>Roseomonadaceae</taxon>
        <taxon>Roseomonas</taxon>
    </lineage>
</organism>
<evidence type="ECO:0000256" key="3">
    <source>
        <dbReference type="ARBA" id="ARBA00023125"/>
    </source>
</evidence>
<dbReference type="InterPro" id="IPR036390">
    <property type="entry name" value="WH_DNA-bd_sf"/>
</dbReference>
<dbReference type="Proteomes" id="UP000005324">
    <property type="component" value="Unassembled WGS sequence"/>
</dbReference>
<evidence type="ECO:0000256" key="4">
    <source>
        <dbReference type="ARBA" id="ARBA00023163"/>
    </source>
</evidence>
<gene>
    <name evidence="6" type="ORF">HMPREF0731_3492</name>
</gene>
<dbReference type="PANTHER" id="PTHR30537">
    <property type="entry name" value="HTH-TYPE TRANSCRIPTIONAL REGULATOR"/>
    <property type="match status" value="1"/>
</dbReference>
<dbReference type="InterPro" id="IPR058163">
    <property type="entry name" value="LysR-type_TF_proteobact-type"/>
</dbReference>
<keyword evidence="2" id="KW-0805">Transcription regulation</keyword>
<name>D5RQY0_9PROT</name>
<evidence type="ECO:0000256" key="2">
    <source>
        <dbReference type="ARBA" id="ARBA00023015"/>
    </source>
</evidence>
<dbReference type="PROSITE" id="PS50931">
    <property type="entry name" value="HTH_LYSR"/>
    <property type="match status" value="1"/>
</dbReference>
<dbReference type="PRINTS" id="PR00039">
    <property type="entry name" value="HTHLYSR"/>
</dbReference>
<dbReference type="PANTHER" id="PTHR30537:SF74">
    <property type="entry name" value="HTH-TYPE TRANSCRIPTIONAL REGULATOR TRPI"/>
    <property type="match status" value="1"/>
</dbReference>
<dbReference type="SUPFAM" id="SSF53850">
    <property type="entry name" value="Periplasmic binding protein-like II"/>
    <property type="match status" value="1"/>
</dbReference>
<dbReference type="EMBL" id="ADVL01000678">
    <property type="protein sequence ID" value="EFH10294.1"/>
    <property type="molecule type" value="Genomic_DNA"/>
</dbReference>
<reference evidence="6 7" key="1">
    <citation type="submission" date="2010-04" db="EMBL/GenBank/DDBJ databases">
        <authorList>
            <person name="Qin X."/>
            <person name="Bachman B."/>
            <person name="Battles P."/>
            <person name="Bell A."/>
            <person name="Bess C."/>
            <person name="Bickham C."/>
            <person name="Chaboub L."/>
            <person name="Chen D."/>
            <person name="Coyle M."/>
            <person name="Deiros D.R."/>
            <person name="Dinh H."/>
            <person name="Forbes L."/>
            <person name="Fowler G."/>
            <person name="Francisco L."/>
            <person name="Fu Q."/>
            <person name="Gubbala S."/>
            <person name="Hale W."/>
            <person name="Han Y."/>
            <person name="Hemphill L."/>
            <person name="Highlander S.K."/>
            <person name="Hirani K."/>
            <person name="Hogues M."/>
            <person name="Jackson L."/>
            <person name="Jakkamsetti A."/>
            <person name="Javaid M."/>
            <person name="Jiang H."/>
            <person name="Korchina V."/>
            <person name="Kovar C."/>
            <person name="Lara F."/>
            <person name="Lee S."/>
            <person name="Mata R."/>
            <person name="Mathew T."/>
            <person name="Moen C."/>
            <person name="Morales K."/>
            <person name="Munidasa M."/>
            <person name="Nazareth L."/>
            <person name="Ngo R."/>
            <person name="Nguyen L."/>
            <person name="Okwuonu G."/>
            <person name="Ongeri F."/>
            <person name="Patil S."/>
            <person name="Petrosino J."/>
            <person name="Pham C."/>
            <person name="Pham P."/>
            <person name="Pu L.-L."/>
            <person name="Puazo M."/>
            <person name="Raj R."/>
            <person name="Reid J."/>
            <person name="Rouhana J."/>
            <person name="Saada N."/>
            <person name="Shang Y."/>
            <person name="Simmons D."/>
            <person name="Thornton R."/>
            <person name="Warren J."/>
            <person name="Weissenberger G."/>
            <person name="Zhang J."/>
            <person name="Zhang L."/>
            <person name="Zhou C."/>
            <person name="Zhu D."/>
            <person name="Muzny D."/>
            <person name="Worley K."/>
            <person name="Gibbs R."/>
        </authorList>
    </citation>
    <scope>NUCLEOTIDE SEQUENCE [LARGE SCALE GENOMIC DNA]</scope>
    <source>
        <strain evidence="6 7">ATCC 49957</strain>
    </source>
</reference>
<comment type="caution">
    <text evidence="6">The sequence shown here is derived from an EMBL/GenBank/DDBJ whole genome shotgun (WGS) entry which is preliminary data.</text>
</comment>
<keyword evidence="4" id="KW-0804">Transcription</keyword>
<accession>D5RQY0</accession>
<evidence type="ECO:0000313" key="6">
    <source>
        <dbReference type="EMBL" id="EFH10294.1"/>
    </source>
</evidence>
<comment type="similarity">
    <text evidence="1">Belongs to the LysR transcriptional regulatory family.</text>
</comment>
<dbReference type="CDD" id="cd08432">
    <property type="entry name" value="PBP2_GcdR_TrpI_HvrB_AmpR_like"/>
    <property type="match status" value="1"/>
</dbReference>
<evidence type="ECO:0000259" key="5">
    <source>
        <dbReference type="PROSITE" id="PS50931"/>
    </source>
</evidence>
<dbReference type="GO" id="GO:0003700">
    <property type="term" value="F:DNA-binding transcription factor activity"/>
    <property type="evidence" value="ECO:0007669"/>
    <property type="project" value="InterPro"/>
</dbReference>
<dbReference type="Gene3D" id="3.40.190.10">
    <property type="entry name" value="Periplasmic binding protein-like II"/>
    <property type="match status" value="2"/>
</dbReference>
<protein>
    <submittedName>
        <fullName evidence="6">LysR substrate binding domain protein</fullName>
    </submittedName>
</protein>